<reference evidence="2" key="1">
    <citation type="journal article" date="2023" name="G3 (Bethesda)">
        <title>Genome assembly and association tests identify interacting loci associated with vigor, precocity, and sex in interspecific pistachio rootstocks.</title>
        <authorList>
            <person name="Palmer W."/>
            <person name="Jacygrad E."/>
            <person name="Sagayaradj S."/>
            <person name="Cavanaugh K."/>
            <person name="Han R."/>
            <person name="Bertier L."/>
            <person name="Beede B."/>
            <person name="Kafkas S."/>
            <person name="Golino D."/>
            <person name="Preece J."/>
            <person name="Michelmore R."/>
        </authorList>
    </citation>
    <scope>NUCLEOTIDE SEQUENCE [LARGE SCALE GENOMIC DNA]</scope>
</reference>
<dbReference type="EMBL" id="CM047745">
    <property type="protein sequence ID" value="KAJ0025778.1"/>
    <property type="molecule type" value="Genomic_DNA"/>
</dbReference>
<organism evidence="1 2">
    <name type="scientific">Pistacia integerrima</name>
    <dbReference type="NCBI Taxonomy" id="434235"/>
    <lineage>
        <taxon>Eukaryota</taxon>
        <taxon>Viridiplantae</taxon>
        <taxon>Streptophyta</taxon>
        <taxon>Embryophyta</taxon>
        <taxon>Tracheophyta</taxon>
        <taxon>Spermatophyta</taxon>
        <taxon>Magnoliopsida</taxon>
        <taxon>eudicotyledons</taxon>
        <taxon>Gunneridae</taxon>
        <taxon>Pentapetalae</taxon>
        <taxon>rosids</taxon>
        <taxon>malvids</taxon>
        <taxon>Sapindales</taxon>
        <taxon>Anacardiaceae</taxon>
        <taxon>Pistacia</taxon>
    </lineage>
</organism>
<protein>
    <submittedName>
        <fullName evidence="1">Uncharacterized protein</fullName>
    </submittedName>
</protein>
<evidence type="ECO:0000313" key="2">
    <source>
        <dbReference type="Proteomes" id="UP001163603"/>
    </source>
</evidence>
<dbReference type="Proteomes" id="UP001163603">
    <property type="component" value="Chromosome 10"/>
</dbReference>
<comment type="caution">
    <text evidence="1">The sequence shown here is derived from an EMBL/GenBank/DDBJ whole genome shotgun (WGS) entry which is preliminary data.</text>
</comment>
<proteinExistence type="predicted"/>
<accession>A0ACC0XYG4</accession>
<name>A0ACC0XYG4_9ROSI</name>
<sequence>MIHSTLEISLSMLDQRVQKSPILHLLILWRSSREVLFLNLFRRRLVG</sequence>
<evidence type="ECO:0000313" key="1">
    <source>
        <dbReference type="EMBL" id="KAJ0025778.1"/>
    </source>
</evidence>
<keyword evidence="2" id="KW-1185">Reference proteome</keyword>
<gene>
    <name evidence="1" type="ORF">Pint_06917</name>
</gene>